<dbReference type="GO" id="GO:0005737">
    <property type="term" value="C:cytoplasm"/>
    <property type="evidence" value="ECO:0007669"/>
    <property type="project" value="UniProtKB-ARBA"/>
</dbReference>
<dbReference type="GO" id="GO:0008962">
    <property type="term" value="F:phosphatidylglycerophosphatase activity"/>
    <property type="evidence" value="ECO:0007669"/>
    <property type="project" value="UniProtKB-EC"/>
</dbReference>
<name>A0A653C0R0_CALMS</name>
<dbReference type="InterPro" id="IPR016130">
    <property type="entry name" value="Tyr_Pase_AS"/>
</dbReference>
<dbReference type="GO" id="GO:0004721">
    <property type="term" value="F:phosphoprotein phosphatase activity"/>
    <property type="evidence" value="ECO:0007669"/>
    <property type="project" value="UniProtKB-KW"/>
</dbReference>
<dbReference type="EC" id="3.1.3.27" evidence="11"/>
<proteinExistence type="predicted"/>
<comment type="catalytic activity">
    <reaction evidence="12">
        <text>a 1,2-diacyl-sn-glycero-3-phospho-(1'-sn-glycero-3'-phosphate) + H2O = a 1,2-diacyl-sn-glycero-3-phospho-(1'-sn-glycerol) + phosphate</text>
        <dbReference type="Rhea" id="RHEA:33751"/>
        <dbReference type="ChEBI" id="CHEBI:15377"/>
        <dbReference type="ChEBI" id="CHEBI:43474"/>
        <dbReference type="ChEBI" id="CHEBI:60110"/>
        <dbReference type="ChEBI" id="CHEBI:64716"/>
        <dbReference type="EC" id="3.1.3.27"/>
    </reaction>
    <physiologicalReaction direction="left-to-right" evidence="12">
        <dbReference type="Rhea" id="RHEA:33752"/>
    </physiologicalReaction>
</comment>
<comment type="catalytic activity">
    <reaction evidence="14">
        <text>1,2-dibutyryl-sn-glycero-3-phospho-(1D-myo-inositol-5-phosphate) + H2O = 1,2-dibutyryl-sn-glycero-3-phospho-(1D-myo-inositol) + phosphate</text>
        <dbReference type="Rhea" id="RHEA:42584"/>
        <dbReference type="ChEBI" id="CHEBI:15377"/>
        <dbReference type="ChEBI" id="CHEBI:43474"/>
        <dbReference type="ChEBI" id="CHEBI:82605"/>
        <dbReference type="ChEBI" id="CHEBI:82606"/>
    </reaction>
    <physiologicalReaction direction="left-to-right" evidence="14">
        <dbReference type="Rhea" id="RHEA:42585"/>
    </physiologicalReaction>
</comment>
<keyword evidence="7" id="KW-0472">Membrane</keyword>
<evidence type="ECO:0000256" key="12">
    <source>
        <dbReference type="ARBA" id="ARBA00050944"/>
    </source>
</evidence>
<dbReference type="FunFam" id="3.90.190.10:FF:000060">
    <property type="entry name" value="Phosphatidylglycerophosphatase and protein-tyrosine phosphatase 1"/>
    <property type="match status" value="1"/>
</dbReference>
<dbReference type="Proteomes" id="UP000410492">
    <property type="component" value="Unassembled WGS sequence"/>
</dbReference>
<dbReference type="SMART" id="SM00195">
    <property type="entry name" value="DSPc"/>
    <property type="match status" value="1"/>
</dbReference>
<dbReference type="InterPro" id="IPR042165">
    <property type="entry name" value="PTPMT1"/>
</dbReference>
<reference evidence="20 21" key="1">
    <citation type="submission" date="2019-01" db="EMBL/GenBank/DDBJ databases">
        <authorList>
            <person name="Sayadi A."/>
        </authorList>
    </citation>
    <scope>NUCLEOTIDE SEQUENCE [LARGE SCALE GENOMIC DNA]</scope>
</reference>
<evidence type="ECO:0000256" key="15">
    <source>
        <dbReference type="ARBA" id="ARBA00052632"/>
    </source>
</evidence>
<keyword evidence="4" id="KW-0378">Hydrolase</keyword>
<evidence type="ECO:0000256" key="5">
    <source>
        <dbReference type="ARBA" id="ARBA00022912"/>
    </source>
</evidence>
<evidence type="ECO:0000256" key="6">
    <source>
        <dbReference type="ARBA" id="ARBA00023098"/>
    </source>
</evidence>
<feature type="domain" description="Tyrosine specific protein phosphatases" evidence="19">
    <location>
        <begin position="128"/>
        <end position="204"/>
    </location>
</feature>
<evidence type="ECO:0000256" key="7">
    <source>
        <dbReference type="ARBA" id="ARBA00023136"/>
    </source>
</evidence>
<keyword evidence="6" id="KW-0443">Lipid metabolism</keyword>
<dbReference type="PROSITE" id="PS00383">
    <property type="entry name" value="TYR_PHOSPHATASE_1"/>
    <property type="match status" value="1"/>
</dbReference>
<dbReference type="PROSITE" id="PS50056">
    <property type="entry name" value="TYR_PHOSPHATASE_2"/>
    <property type="match status" value="1"/>
</dbReference>
<dbReference type="InterPro" id="IPR000340">
    <property type="entry name" value="Dual-sp_phosphatase_cat-dom"/>
</dbReference>
<comment type="pathway">
    <text evidence="10">Phospholipid metabolism; phosphatidylglycerol biosynthesis; phosphatidylglycerol from CDP-diacylglycerol: step 2/2.</text>
</comment>
<protein>
    <recommendedName>
        <fullName evidence="17">Phosphatidylglycerophosphatase and protein-tyrosine phosphatase 1</fullName>
        <ecNumber evidence="11">3.1.3.27</ecNumber>
    </recommendedName>
</protein>
<dbReference type="Gene3D" id="3.90.190.10">
    <property type="entry name" value="Protein tyrosine phosphatase superfamily"/>
    <property type="match status" value="1"/>
</dbReference>
<dbReference type="PROSITE" id="PS50054">
    <property type="entry name" value="TYR_PHOSPHATASE_DUAL"/>
    <property type="match status" value="1"/>
</dbReference>
<keyword evidence="21" id="KW-1185">Reference proteome</keyword>
<dbReference type="SUPFAM" id="SSF52799">
    <property type="entry name" value="(Phosphotyrosine protein) phosphatases II"/>
    <property type="match status" value="1"/>
</dbReference>
<dbReference type="InterPro" id="IPR000387">
    <property type="entry name" value="Tyr_Pase_dom"/>
</dbReference>
<evidence type="ECO:0000313" key="21">
    <source>
        <dbReference type="Proteomes" id="UP000410492"/>
    </source>
</evidence>
<keyword evidence="5" id="KW-0904">Protein phosphatase</keyword>
<evidence type="ECO:0000256" key="9">
    <source>
        <dbReference type="ARBA" id="ARBA00023264"/>
    </source>
</evidence>
<sequence>MSRCRKCCAVHFFMVRTGKDVDDKLRPVGPQEMFARITFYPTLVYNLVMERITPRQWYNRIDDTVVLGALPFRSLTQELIAKEHIKAVVSMNEDYELMFANDAQSWREAGVEFLQLATTDIFATPCQSKLVEGVRFINRFVNQRNLVDGVSTTSVYVHCKAGRTRSATLVGCYLIQRYNWTPEEAVRHMKEKRPHILMHKKQLEALQIFHQHNIGNVEVNE</sequence>
<comment type="pathway">
    <text evidence="2">Lipid metabolism.</text>
</comment>
<evidence type="ECO:0000256" key="17">
    <source>
        <dbReference type="ARBA" id="ARBA00069309"/>
    </source>
</evidence>
<dbReference type="InterPro" id="IPR029021">
    <property type="entry name" value="Prot-tyrosine_phosphatase-like"/>
</dbReference>
<evidence type="ECO:0000259" key="19">
    <source>
        <dbReference type="PROSITE" id="PS50056"/>
    </source>
</evidence>
<evidence type="ECO:0000256" key="16">
    <source>
        <dbReference type="ARBA" id="ARBA00052780"/>
    </source>
</evidence>
<dbReference type="GO" id="GO:0016020">
    <property type="term" value="C:membrane"/>
    <property type="evidence" value="ECO:0007669"/>
    <property type="project" value="UniProtKB-SubCell"/>
</dbReference>
<evidence type="ECO:0000259" key="18">
    <source>
        <dbReference type="PROSITE" id="PS50054"/>
    </source>
</evidence>
<comment type="subcellular location">
    <subcellularLocation>
        <location evidence="1">Membrane</location>
    </subcellularLocation>
</comment>
<comment type="catalytic activity">
    <reaction evidence="15">
        <text>1,2-di-(9Z-octadecenoyl)-sn-glycero-3-phospho-(1'-sn-glycerol-3'-phosphate) + H2O = 1,2-di-(9Z-octadecenoyl)-sn-glycero-3-phospho-(1'-sn-glycerol) + phosphate</text>
        <dbReference type="Rhea" id="RHEA:42304"/>
        <dbReference type="ChEBI" id="CHEBI:15377"/>
        <dbReference type="ChEBI" id="CHEBI:43474"/>
        <dbReference type="ChEBI" id="CHEBI:75163"/>
        <dbReference type="ChEBI" id="CHEBI:78907"/>
    </reaction>
    <physiologicalReaction direction="left-to-right" evidence="15">
        <dbReference type="Rhea" id="RHEA:42305"/>
    </physiologicalReaction>
</comment>
<dbReference type="CDD" id="cd14524">
    <property type="entry name" value="PTPMT1"/>
    <property type="match status" value="1"/>
</dbReference>
<dbReference type="GO" id="GO:0008654">
    <property type="term" value="P:phospholipid biosynthetic process"/>
    <property type="evidence" value="ECO:0007669"/>
    <property type="project" value="UniProtKB-KW"/>
</dbReference>
<dbReference type="OrthoDB" id="273181at2759"/>
<organism evidence="20 21">
    <name type="scientific">Callosobruchus maculatus</name>
    <name type="common">Southern cowpea weevil</name>
    <name type="synonym">Pulse bruchid</name>
    <dbReference type="NCBI Taxonomy" id="64391"/>
    <lineage>
        <taxon>Eukaryota</taxon>
        <taxon>Metazoa</taxon>
        <taxon>Ecdysozoa</taxon>
        <taxon>Arthropoda</taxon>
        <taxon>Hexapoda</taxon>
        <taxon>Insecta</taxon>
        <taxon>Pterygota</taxon>
        <taxon>Neoptera</taxon>
        <taxon>Endopterygota</taxon>
        <taxon>Coleoptera</taxon>
        <taxon>Polyphaga</taxon>
        <taxon>Cucujiformia</taxon>
        <taxon>Chrysomeloidea</taxon>
        <taxon>Chrysomelidae</taxon>
        <taxon>Bruchinae</taxon>
        <taxon>Bruchini</taxon>
        <taxon>Callosobruchus</taxon>
    </lineage>
</organism>
<evidence type="ECO:0000256" key="2">
    <source>
        <dbReference type="ARBA" id="ARBA00005189"/>
    </source>
</evidence>
<evidence type="ECO:0000256" key="1">
    <source>
        <dbReference type="ARBA" id="ARBA00004370"/>
    </source>
</evidence>
<keyword evidence="8" id="KW-0594">Phospholipid biosynthesis</keyword>
<evidence type="ECO:0000256" key="11">
    <source>
        <dbReference type="ARBA" id="ARBA00024224"/>
    </source>
</evidence>
<dbReference type="InterPro" id="IPR044596">
    <property type="entry name" value="PTPMT1-like"/>
</dbReference>
<dbReference type="PANTHER" id="PTHR46712">
    <property type="entry name" value="PHOSPHATIDYLGLYCEROPHOSPHATASE AND PROTEIN-TYROSINE PHOSPHATASE 1"/>
    <property type="match status" value="1"/>
</dbReference>
<feature type="domain" description="Tyrosine-protein phosphatase" evidence="18">
    <location>
        <begin position="57"/>
        <end position="215"/>
    </location>
</feature>
<evidence type="ECO:0000256" key="3">
    <source>
        <dbReference type="ARBA" id="ARBA00022516"/>
    </source>
</evidence>
<dbReference type="GO" id="GO:0004439">
    <property type="term" value="F:phosphatidylinositol-4,5-bisphosphate 5-phosphatase activity"/>
    <property type="evidence" value="ECO:0007669"/>
    <property type="project" value="TreeGrafter"/>
</dbReference>
<dbReference type="AlphaFoldDB" id="A0A653C0R0"/>
<dbReference type="PANTHER" id="PTHR46712:SF1">
    <property type="entry name" value="PHOSPHATIDYLGLYCEROPHOSPHATASE AND PROTEIN-TYROSINE PHOSPHATASE 1"/>
    <property type="match status" value="1"/>
</dbReference>
<evidence type="ECO:0000256" key="4">
    <source>
        <dbReference type="ARBA" id="ARBA00022801"/>
    </source>
</evidence>
<accession>A0A653C0R0</accession>
<comment type="catalytic activity">
    <reaction evidence="13">
        <text>a 1-acyl-2-hexanoyl-sn-glycero-3-phospho-(1D-myo-inositol-5-phosphate) + H2O = a 1-acyl-2-hexanoyl-sn-glycero-3-phospho-(1D-myo-inositol) + phosphate</text>
        <dbReference type="Rhea" id="RHEA:42320"/>
        <dbReference type="ChEBI" id="CHEBI:15377"/>
        <dbReference type="ChEBI" id="CHEBI:43474"/>
        <dbReference type="ChEBI" id="CHEBI:78930"/>
        <dbReference type="ChEBI" id="CHEBI:78931"/>
    </reaction>
    <physiologicalReaction direction="left-to-right" evidence="13">
        <dbReference type="Rhea" id="RHEA:42321"/>
    </physiologicalReaction>
</comment>
<dbReference type="InterPro" id="IPR020422">
    <property type="entry name" value="TYR_PHOSPHATASE_DUAL_dom"/>
</dbReference>
<evidence type="ECO:0000256" key="8">
    <source>
        <dbReference type="ARBA" id="ARBA00023209"/>
    </source>
</evidence>
<dbReference type="Pfam" id="PF00782">
    <property type="entry name" value="DSPc"/>
    <property type="match status" value="1"/>
</dbReference>
<gene>
    <name evidence="20" type="ORF">CALMAC_LOCUS4821</name>
</gene>
<evidence type="ECO:0000313" key="20">
    <source>
        <dbReference type="EMBL" id="VEN40757.1"/>
    </source>
</evidence>
<evidence type="ECO:0000256" key="14">
    <source>
        <dbReference type="ARBA" id="ARBA00052505"/>
    </source>
</evidence>
<keyword evidence="3" id="KW-0444">Lipid biosynthesis</keyword>
<keyword evidence="9" id="KW-1208">Phospholipid metabolism</keyword>
<comment type="catalytic activity">
    <reaction evidence="16">
        <text>1,2-dioctanoyl-sn-glycero-3-phospho-(1D-myo-inositol-5-phosphate) + H2O = 1,2-dioctanoyl-sn-glycero-3-phospho-(1D-myo-inositol) + phosphate</text>
        <dbReference type="Rhea" id="RHEA:42308"/>
        <dbReference type="ChEBI" id="CHEBI:15377"/>
        <dbReference type="ChEBI" id="CHEBI:43474"/>
        <dbReference type="ChEBI" id="CHEBI:65221"/>
        <dbReference type="ChEBI" id="CHEBI:78911"/>
    </reaction>
    <physiologicalReaction direction="left-to-right" evidence="16">
        <dbReference type="Rhea" id="RHEA:42309"/>
    </physiologicalReaction>
</comment>
<evidence type="ECO:0000256" key="13">
    <source>
        <dbReference type="ARBA" id="ARBA00051818"/>
    </source>
</evidence>
<evidence type="ECO:0000256" key="10">
    <source>
        <dbReference type="ARBA" id="ARBA00024192"/>
    </source>
</evidence>
<dbReference type="EMBL" id="CAACVG010006648">
    <property type="protein sequence ID" value="VEN40757.1"/>
    <property type="molecule type" value="Genomic_DNA"/>
</dbReference>